<dbReference type="EMBL" id="CAXHTA020000001">
    <property type="protein sequence ID" value="CAL5218719.1"/>
    <property type="molecule type" value="Genomic_DNA"/>
</dbReference>
<feature type="transmembrane region" description="Helical" evidence="6">
    <location>
        <begin position="283"/>
        <end position="300"/>
    </location>
</feature>
<accession>A0ABP1FJQ7</accession>
<name>A0ABP1FJQ7_9CHLO</name>
<dbReference type="InterPro" id="IPR013525">
    <property type="entry name" value="ABC2_TM"/>
</dbReference>
<evidence type="ECO:0000256" key="1">
    <source>
        <dbReference type="ARBA" id="ARBA00004141"/>
    </source>
</evidence>
<dbReference type="Proteomes" id="UP001497392">
    <property type="component" value="Unassembled WGS sequence"/>
</dbReference>
<evidence type="ECO:0000313" key="9">
    <source>
        <dbReference type="EMBL" id="CAL5218719.1"/>
    </source>
</evidence>
<dbReference type="InterPro" id="IPR027417">
    <property type="entry name" value="P-loop_NTPase"/>
</dbReference>
<evidence type="ECO:0000256" key="2">
    <source>
        <dbReference type="ARBA" id="ARBA00022448"/>
    </source>
</evidence>
<sequence length="493" mass="54599">MNGLPVGRQFEQVSMYVAQEEMFVPTLSCWETLHIHAALRNRSRESAPDLQKRMQDVLSVMGLSRVRDTQVGGVLAGGIMVRGLSGGEKRRLSIACALIAQPSLLFLDEPTTGLDSFAALNIMEHMSCLAAMGHTIVASVHQPRTAIWEMFHKVLLLSEGHQLYFGPPQEAISWFSDCLGYTFWPDQRGAEADWLMDLVSVGFSKPQALRGASMASQEDVTSTEADVPHQLQISAVAGKITAGTCLERSGTRHAVSWWTQYWWLLKRSLVAQLRNPTDVTSRLLLSCWIGLLAGLVFFNLDSGPAAAFQRMGVLYFTMLLFELLPFCYMSFYVWDRTFFLSDRASGLYSTSAYYAAHMTASLPFIIVNTLCGALAAYGFAGLRYSPAAILLYSVILVLQSLIAIQVMVFCVYVSANQDIAYVLATGYVGLSILLSGFFVRPSQLKIAPLLWLSYISYPRWCFAGLAQNEEGGRLYWSPGCPSSPTPERPVAHR</sequence>
<gene>
    <name evidence="9" type="primary">g432</name>
    <name evidence="9" type="ORF">VP750_LOCUS378</name>
</gene>
<comment type="subcellular location">
    <subcellularLocation>
        <location evidence="1">Membrane</location>
        <topology evidence="1">Multi-pass membrane protein</topology>
    </subcellularLocation>
</comment>
<evidence type="ECO:0000256" key="3">
    <source>
        <dbReference type="ARBA" id="ARBA00022692"/>
    </source>
</evidence>
<dbReference type="Pfam" id="PF00005">
    <property type="entry name" value="ABC_tran"/>
    <property type="match status" value="1"/>
</dbReference>
<reference evidence="9 10" key="1">
    <citation type="submission" date="2024-06" db="EMBL/GenBank/DDBJ databases">
        <authorList>
            <person name="Kraege A."/>
            <person name="Thomma B."/>
        </authorList>
    </citation>
    <scope>NUCLEOTIDE SEQUENCE [LARGE SCALE GENOMIC DNA]</scope>
</reference>
<keyword evidence="4 6" id="KW-1133">Transmembrane helix</keyword>
<keyword evidence="10" id="KW-1185">Reference proteome</keyword>
<feature type="domain" description="ABC-2 type transporter transmembrane" evidence="8">
    <location>
        <begin position="259"/>
        <end position="469"/>
    </location>
</feature>
<organism evidence="9 10">
    <name type="scientific">Coccomyxa viridis</name>
    <dbReference type="NCBI Taxonomy" id="1274662"/>
    <lineage>
        <taxon>Eukaryota</taxon>
        <taxon>Viridiplantae</taxon>
        <taxon>Chlorophyta</taxon>
        <taxon>core chlorophytes</taxon>
        <taxon>Trebouxiophyceae</taxon>
        <taxon>Trebouxiophyceae incertae sedis</taxon>
        <taxon>Coccomyxaceae</taxon>
        <taxon>Coccomyxa</taxon>
    </lineage>
</organism>
<protein>
    <submittedName>
        <fullName evidence="9">G432 protein</fullName>
    </submittedName>
</protein>
<feature type="transmembrane region" description="Helical" evidence="6">
    <location>
        <begin position="389"/>
        <end position="414"/>
    </location>
</feature>
<dbReference type="Gene3D" id="3.40.50.300">
    <property type="entry name" value="P-loop containing nucleotide triphosphate hydrolases"/>
    <property type="match status" value="1"/>
</dbReference>
<evidence type="ECO:0000256" key="6">
    <source>
        <dbReference type="SAM" id="Phobius"/>
    </source>
</evidence>
<proteinExistence type="predicted"/>
<evidence type="ECO:0000256" key="5">
    <source>
        <dbReference type="ARBA" id="ARBA00023136"/>
    </source>
</evidence>
<evidence type="ECO:0000259" key="8">
    <source>
        <dbReference type="Pfam" id="PF01061"/>
    </source>
</evidence>
<comment type="caution">
    <text evidence="9">The sequence shown here is derived from an EMBL/GenBank/DDBJ whole genome shotgun (WGS) entry which is preliminary data.</text>
</comment>
<dbReference type="InterPro" id="IPR050352">
    <property type="entry name" value="ABCG_transporters"/>
</dbReference>
<evidence type="ECO:0000259" key="7">
    <source>
        <dbReference type="Pfam" id="PF00005"/>
    </source>
</evidence>
<evidence type="ECO:0000313" key="10">
    <source>
        <dbReference type="Proteomes" id="UP001497392"/>
    </source>
</evidence>
<keyword evidence="5 6" id="KW-0472">Membrane</keyword>
<keyword evidence="2" id="KW-0813">Transport</keyword>
<keyword evidence="3 6" id="KW-0812">Transmembrane</keyword>
<dbReference type="InterPro" id="IPR003439">
    <property type="entry name" value="ABC_transporter-like_ATP-bd"/>
</dbReference>
<dbReference type="Pfam" id="PF01061">
    <property type="entry name" value="ABC2_membrane"/>
    <property type="match status" value="1"/>
</dbReference>
<feature type="transmembrane region" description="Helical" evidence="6">
    <location>
        <begin position="420"/>
        <end position="439"/>
    </location>
</feature>
<feature type="transmembrane region" description="Helical" evidence="6">
    <location>
        <begin position="312"/>
        <end position="334"/>
    </location>
</feature>
<feature type="transmembrane region" description="Helical" evidence="6">
    <location>
        <begin position="354"/>
        <end position="377"/>
    </location>
</feature>
<evidence type="ECO:0000256" key="4">
    <source>
        <dbReference type="ARBA" id="ARBA00022989"/>
    </source>
</evidence>
<dbReference type="PANTHER" id="PTHR48041">
    <property type="entry name" value="ABC TRANSPORTER G FAMILY MEMBER 28"/>
    <property type="match status" value="1"/>
</dbReference>
<feature type="domain" description="ABC transporter" evidence="7">
    <location>
        <begin position="9"/>
        <end position="112"/>
    </location>
</feature>
<dbReference type="SUPFAM" id="SSF52540">
    <property type="entry name" value="P-loop containing nucleoside triphosphate hydrolases"/>
    <property type="match status" value="1"/>
</dbReference>
<dbReference type="PANTHER" id="PTHR48041:SF139">
    <property type="entry name" value="PROTEIN SCARLET"/>
    <property type="match status" value="1"/>
</dbReference>